<evidence type="ECO:0000313" key="3">
    <source>
        <dbReference type="Proteomes" id="UP000030185"/>
    </source>
</evidence>
<dbReference type="InterPro" id="IPR013589">
    <property type="entry name" value="Bac_transglu_N"/>
</dbReference>
<name>A0A098LA83_9BACT</name>
<dbReference type="AlphaFoldDB" id="A0A098LA83"/>
<gene>
    <name evidence="2" type="ORF">MYP_548</name>
</gene>
<dbReference type="EMBL" id="BBLT01000001">
    <property type="protein sequence ID" value="GAL83322.1"/>
    <property type="molecule type" value="Genomic_DNA"/>
</dbReference>
<accession>A0A098LA83</accession>
<comment type="caution">
    <text evidence="2">The sequence shown here is derived from an EMBL/GenBank/DDBJ whole genome shotgun (WGS) entry which is preliminary data.</text>
</comment>
<dbReference type="STRING" id="153721.MYP_548"/>
<organism evidence="2 3">
    <name type="scientific">Sporocytophaga myxococcoides</name>
    <dbReference type="NCBI Taxonomy" id="153721"/>
    <lineage>
        <taxon>Bacteria</taxon>
        <taxon>Pseudomonadati</taxon>
        <taxon>Bacteroidota</taxon>
        <taxon>Cytophagia</taxon>
        <taxon>Cytophagales</taxon>
        <taxon>Cytophagaceae</taxon>
        <taxon>Sporocytophaga</taxon>
    </lineage>
</organism>
<dbReference type="PANTHER" id="PTHR33490:SF7">
    <property type="entry name" value="BLR2979 PROTEIN"/>
    <property type="match status" value="1"/>
</dbReference>
<evidence type="ECO:0000259" key="1">
    <source>
        <dbReference type="SMART" id="SM00460"/>
    </source>
</evidence>
<dbReference type="SMART" id="SM00460">
    <property type="entry name" value="TGc"/>
    <property type="match status" value="1"/>
</dbReference>
<dbReference type="SUPFAM" id="SSF54001">
    <property type="entry name" value="Cysteine proteinases"/>
    <property type="match status" value="1"/>
</dbReference>
<reference evidence="2 3" key="1">
    <citation type="submission" date="2014-09" db="EMBL/GenBank/DDBJ databases">
        <title>Sporocytophaga myxococcoides PG-01 genome sequencing.</title>
        <authorList>
            <person name="Liu L."/>
            <person name="Gao P.J."/>
            <person name="Chen G.J."/>
            <person name="Wang L.S."/>
        </authorList>
    </citation>
    <scope>NUCLEOTIDE SEQUENCE [LARGE SCALE GENOMIC DNA]</scope>
    <source>
        <strain evidence="2 3">PG-01</strain>
    </source>
</reference>
<dbReference type="InterPro" id="IPR002931">
    <property type="entry name" value="Transglutaminase-like"/>
</dbReference>
<feature type="domain" description="Transglutaminase-like" evidence="1">
    <location>
        <begin position="176"/>
        <end position="246"/>
    </location>
</feature>
<dbReference type="eggNOG" id="COG1305">
    <property type="taxonomic scope" value="Bacteria"/>
</dbReference>
<evidence type="ECO:0000313" key="2">
    <source>
        <dbReference type="EMBL" id="GAL83322.1"/>
    </source>
</evidence>
<dbReference type="InterPro" id="IPR038765">
    <property type="entry name" value="Papain-like_cys_pep_sf"/>
</dbReference>
<dbReference type="RefSeq" id="WP_045457998.1">
    <property type="nucleotide sequence ID" value="NZ_BBLT01000001.1"/>
</dbReference>
<keyword evidence="3" id="KW-1185">Reference proteome</keyword>
<dbReference type="Pfam" id="PF01841">
    <property type="entry name" value="Transglut_core"/>
    <property type="match status" value="1"/>
</dbReference>
<dbReference type="Gene3D" id="3.10.620.30">
    <property type="match status" value="1"/>
</dbReference>
<dbReference type="Pfam" id="PF08379">
    <property type="entry name" value="Bact_transglu_N"/>
    <property type="match status" value="1"/>
</dbReference>
<proteinExistence type="predicted"/>
<protein>
    <submittedName>
        <fullName evidence="2">Protein containing transglutaminase-like domain</fullName>
    </submittedName>
</protein>
<dbReference type="OrthoDB" id="9804872at2"/>
<dbReference type="Proteomes" id="UP000030185">
    <property type="component" value="Unassembled WGS sequence"/>
</dbReference>
<dbReference type="PANTHER" id="PTHR33490">
    <property type="entry name" value="BLR5614 PROTEIN-RELATED"/>
    <property type="match status" value="1"/>
</dbReference>
<sequence>MMYSISHKTKYTYNEQVSLCQNIAKLFPRNTEIQKCIKSEITIFPEPDVVNKYEDYFGNKSVYFSLQKAHEELTVTVNSLIEKKMDEPEISLYDQLSWEIVKGMLYEPKQEYFEARQFIQETAMTSSNQAIVNYTLKSFIKGRPFIEASENLMQRIFNDFKFQPGFTTIATPPSEVMKHKKGVCQDFAHLAIACIRSLGLPARYISGYIETVPPNGKEKLVGADASHAWFSIFVPNIGWIDFDPTNNMIPSQKHITIGWGRDYRDIVPLKGVIFSSGSHELSVEVDVKRS</sequence>